<keyword evidence="13" id="KW-1185">Reference proteome</keyword>
<dbReference type="OrthoDB" id="1689567at2759"/>
<dbReference type="InterPro" id="IPR032880">
    <property type="entry name" value="CSC1/OSCA1-like_N"/>
</dbReference>
<name>A0A0D1YKF1_9PEZI</name>
<evidence type="ECO:0000256" key="7">
    <source>
        <dbReference type="SAM" id="MobiDB-lite"/>
    </source>
</evidence>
<evidence type="ECO:0000259" key="9">
    <source>
        <dbReference type="Pfam" id="PF02714"/>
    </source>
</evidence>
<feature type="transmembrane region" description="Helical" evidence="8">
    <location>
        <begin position="27"/>
        <end position="47"/>
    </location>
</feature>
<dbReference type="Pfam" id="PF13967">
    <property type="entry name" value="RSN1_TM"/>
    <property type="match status" value="1"/>
</dbReference>
<feature type="transmembrane region" description="Helical" evidence="8">
    <location>
        <begin position="716"/>
        <end position="734"/>
    </location>
</feature>
<feature type="transmembrane region" description="Helical" evidence="8">
    <location>
        <begin position="490"/>
        <end position="509"/>
    </location>
</feature>
<dbReference type="InParanoid" id="A0A0D1YKF1"/>
<dbReference type="VEuPathDB" id="FungiDB:PV09_07119"/>
<comment type="subcellular location">
    <subcellularLocation>
        <location evidence="1">Membrane</location>
        <topology evidence="1">Multi-pass membrane protein</topology>
    </subcellularLocation>
</comment>
<feature type="domain" description="CSC1/OSCA1-like N-terminal transmembrane" evidence="10">
    <location>
        <begin position="27"/>
        <end position="196"/>
    </location>
</feature>
<feature type="region of interest" description="Disordered" evidence="7">
    <location>
        <begin position="295"/>
        <end position="330"/>
    </location>
</feature>
<evidence type="ECO:0000256" key="6">
    <source>
        <dbReference type="ARBA" id="ARBA00023136"/>
    </source>
</evidence>
<proteinExistence type="inferred from homology"/>
<dbReference type="Pfam" id="PF02714">
    <property type="entry name" value="RSN1_7TM"/>
    <property type="match status" value="1"/>
</dbReference>
<organism evidence="12 13">
    <name type="scientific">Verruconis gallopava</name>
    <dbReference type="NCBI Taxonomy" id="253628"/>
    <lineage>
        <taxon>Eukaryota</taxon>
        <taxon>Fungi</taxon>
        <taxon>Dikarya</taxon>
        <taxon>Ascomycota</taxon>
        <taxon>Pezizomycotina</taxon>
        <taxon>Dothideomycetes</taxon>
        <taxon>Pleosporomycetidae</taxon>
        <taxon>Venturiales</taxon>
        <taxon>Sympoventuriaceae</taxon>
        <taxon>Verruconis</taxon>
    </lineage>
</organism>
<keyword evidence="5 8" id="KW-1133">Transmembrane helix</keyword>
<dbReference type="RefSeq" id="XP_016211216.1">
    <property type="nucleotide sequence ID" value="XM_016360844.1"/>
</dbReference>
<dbReference type="GeneID" id="27315092"/>
<evidence type="ECO:0000256" key="5">
    <source>
        <dbReference type="ARBA" id="ARBA00022989"/>
    </source>
</evidence>
<evidence type="ECO:0000256" key="8">
    <source>
        <dbReference type="SAM" id="Phobius"/>
    </source>
</evidence>
<evidence type="ECO:0000256" key="1">
    <source>
        <dbReference type="ARBA" id="ARBA00004141"/>
    </source>
</evidence>
<feature type="transmembrane region" description="Helical" evidence="8">
    <location>
        <begin position="693"/>
        <end position="710"/>
    </location>
</feature>
<feature type="transmembrane region" description="Helical" evidence="8">
    <location>
        <begin position="438"/>
        <end position="460"/>
    </location>
</feature>
<dbReference type="HOGENOM" id="CLU_002458_0_0_1"/>
<keyword evidence="6 8" id="KW-0472">Membrane</keyword>
<comment type="similarity">
    <text evidence="2">Belongs to the CSC1 (TC 1.A.17) family.</text>
</comment>
<feature type="transmembrane region" description="Helical" evidence="8">
    <location>
        <begin position="99"/>
        <end position="123"/>
    </location>
</feature>
<feature type="region of interest" description="Disordered" evidence="7">
    <location>
        <begin position="812"/>
        <end position="832"/>
    </location>
</feature>
<dbReference type="GO" id="GO:0005227">
    <property type="term" value="F:calcium-activated cation channel activity"/>
    <property type="evidence" value="ECO:0007669"/>
    <property type="project" value="InterPro"/>
</dbReference>
<accession>A0A0D1YKF1</accession>
<evidence type="ECO:0000313" key="12">
    <source>
        <dbReference type="EMBL" id="KIW01347.1"/>
    </source>
</evidence>
<dbReference type="EMBL" id="KN847555">
    <property type="protein sequence ID" value="KIW01347.1"/>
    <property type="molecule type" value="Genomic_DNA"/>
</dbReference>
<gene>
    <name evidence="12" type="ORF">PV09_07119</name>
</gene>
<feature type="transmembrane region" description="Helical" evidence="8">
    <location>
        <begin position="652"/>
        <end position="672"/>
    </location>
</feature>
<feature type="domain" description="CSC1/OSCA1-like cytosolic" evidence="11">
    <location>
        <begin position="218"/>
        <end position="423"/>
    </location>
</feature>
<keyword evidence="3" id="KW-0813">Transport</keyword>
<evidence type="ECO:0008006" key="14">
    <source>
        <dbReference type="Google" id="ProtNLM"/>
    </source>
</evidence>
<feature type="transmembrane region" description="Helical" evidence="8">
    <location>
        <begin position="626"/>
        <end position="646"/>
    </location>
</feature>
<dbReference type="InterPro" id="IPR003864">
    <property type="entry name" value="CSC1/OSCA1-like_7TM"/>
</dbReference>
<feature type="transmembrane region" description="Helical" evidence="8">
    <location>
        <begin position="581"/>
        <end position="605"/>
    </location>
</feature>
<reference evidence="12 13" key="1">
    <citation type="submission" date="2015-01" db="EMBL/GenBank/DDBJ databases">
        <title>The Genome Sequence of Ochroconis gallopava CBS43764.</title>
        <authorList>
            <consortium name="The Broad Institute Genomics Platform"/>
            <person name="Cuomo C."/>
            <person name="de Hoog S."/>
            <person name="Gorbushina A."/>
            <person name="Stielow B."/>
            <person name="Teixiera M."/>
            <person name="Abouelleil A."/>
            <person name="Chapman S.B."/>
            <person name="Priest M."/>
            <person name="Young S.K."/>
            <person name="Wortman J."/>
            <person name="Nusbaum C."/>
            <person name="Birren B."/>
        </authorList>
    </citation>
    <scope>NUCLEOTIDE SEQUENCE [LARGE SCALE GENOMIC DNA]</scope>
    <source>
        <strain evidence="12 13">CBS 43764</strain>
    </source>
</reference>
<evidence type="ECO:0000259" key="10">
    <source>
        <dbReference type="Pfam" id="PF13967"/>
    </source>
</evidence>
<protein>
    <recommendedName>
        <fullName evidence="14">CSC1/OSCA1-like 7TM region domain-containing protein</fullName>
    </recommendedName>
</protein>
<dbReference type="FunCoup" id="A0A0D1YKF1">
    <property type="interactions" value="82"/>
</dbReference>
<dbReference type="PANTHER" id="PTHR13018">
    <property type="entry name" value="PROBABLE MEMBRANE PROTEIN DUF221-RELATED"/>
    <property type="match status" value="1"/>
</dbReference>
<dbReference type="Pfam" id="PF14703">
    <property type="entry name" value="PHM7_cyt"/>
    <property type="match status" value="1"/>
</dbReference>
<feature type="transmembrane region" description="Helical" evidence="8">
    <location>
        <begin position="530"/>
        <end position="550"/>
    </location>
</feature>
<dbReference type="InterPro" id="IPR045122">
    <property type="entry name" value="Csc1-like"/>
</dbReference>
<evidence type="ECO:0000256" key="4">
    <source>
        <dbReference type="ARBA" id="ARBA00022692"/>
    </source>
</evidence>
<dbReference type="InterPro" id="IPR027815">
    <property type="entry name" value="CSC1/OSCA1-like_cyt"/>
</dbReference>
<dbReference type="GO" id="GO:0005886">
    <property type="term" value="C:plasma membrane"/>
    <property type="evidence" value="ECO:0007669"/>
    <property type="project" value="TreeGrafter"/>
</dbReference>
<dbReference type="AlphaFoldDB" id="A0A0D1YKF1"/>
<dbReference type="PANTHER" id="PTHR13018:SF5">
    <property type="entry name" value="RE44586P"/>
    <property type="match status" value="1"/>
</dbReference>
<keyword evidence="4 8" id="KW-0812">Transmembrane</keyword>
<sequence length="832" mass="94967">MTFHTSVLGDSDDSYGKRIVGEPKDTVLQIGISVVLGSIAFLAFCILRPRWPGMYAARKKSRSAADSLPELPNTLFGWIPMIWRITDAQVLHSAGLDAYVFLAFFKMAIKFLCITLPVALLIIKPVHDRFPEPTGDKHHKNKTETALGNLLHQDLKRNVHNGSDSFVPIPEFDADYLWMYLVFAYLFTFLALYLIIVESKRIIEVRQEWLGAQTTVTDRTIRLSGIPPELRSEDKIKEVIEDLDIGTVESVVMCRDWKELDKTMETRMKVLRRLEEAWTVYLGRRRVERSLETLPIAQPAPPGPAVDPEDREDSTLLPANGANGNSSEVPYARTRPTTRIWYGRFRLRYKVVDAIDYYEEQLRRIDKRIRQLRKKEFKACPLAFVTMNSVATAQMTVQAVLDSHPMQLLANTSPSPADVIWSNTYLSRGQRMFRSWSITAFISILTIFWSVVFVPIAGLIDLNRIHSVFPGLAEALDAHPLAKSLVQTQLSTLGASLLLVLVPYFYWWLSTLQGMISQGDIELSVISKNFFFVFFNFFIVFTALGTAALAPDDFANQTPREIANKLALKIQELRNFYVNYIILQGLGLFPMRLLEFGSVFLYPIGLIGAKTPRDYAEAMQPPMFSYGFYLPQNILIFLICIVYSVLRSSWQVLLPGLLYFIIGYFVHKYQLLYAMDHRQHSTGGSWAMICDRIIVGLIIFQVTMAGQLALRFAIKRSLLIIPLVAMTLWFSYVYSNRYKPLMKFIALRSIRRHEQANQLSSRLLMEQRVRPIDLDEVTDEPAERDMRFINPSLVAPLENVWILDKAARAESIMSRSPPPEEDDPRSLNSAVA</sequence>
<evidence type="ECO:0000259" key="11">
    <source>
        <dbReference type="Pfam" id="PF14703"/>
    </source>
</evidence>
<evidence type="ECO:0000256" key="3">
    <source>
        <dbReference type="ARBA" id="ARBA00022448"/>
    </source>
</evidence>
<dbReference type="STRING" id="253628.A0A0D1YKF1"/>
<evidence type="ECO:0000313" key="13">
    <source>
        <dbReference type="Proteomes" id="UP000053259"/>
    </source>
</evidence>
<feature type="domain" description="CSC1/OSCA1-like 7TM region" evidence="9">
    <location>
        <begin position="434"/>
        <end position="706"/>
    </location>
</feature>
<evidence type="ECO:0000256" key="2">
    <source>
        <dbReference type="ARBA" id="ARBA00007779"/>
    </source>
</evidence>
<feature type="transmembrane region" description="Helical" evidence="8">
    <location>
        <begin position="177"/>
        <end position="197"/>
    </location>
</feature>
<dbReference type="Proteomes" id="UP000053259">
    <property type="component" value="Unassembled WGS sequence"/>
</dbReference>